<evidence type="ECO:0000313" key="4">
    <source>
        <dbReference type="Proteomes" id="UP000238312"/>
    </source>
</evidence>
<name>A0A2T0N3P0_9ACTN</name>
<feature type="region of interest" description="Disordered" evidence="1">
    <location>
        <begin position="50"/>
        <end position="92"/>
    </location>
</feature>
<keyword evidence="2" id="KW-0812">Transmembrane</keyword>
<dbReference type="OrthoDB" id="9942857at2"/>
<reference evidence="3 4" key="1">
    <citation type="submission" date="2018-03" db="EMBL/GenBank/DDBJ databases">
        <title>Genomic Encyclopedia of Type Strains, Phase III (KMG-III): the genomes of soil and plant-associated and newly described type strains.</title>
        <authorList>
            <person name="Whitman W."/>
        </authorList>
    </citation>
    <scope>NUCLEOTIDE SEQUENCE [LARGE SCALE GENOMIC DNA]</scope>
    <source>
        <strain evidence="3 4">CGMCC 4.7104</strain>
    </source>
</reference>
<keyword evidence="2" id="KW-1133">Transmembrane helix</keyword>
<evidence type="ECO:0000256" key="1">
    <source>
        <dbReference type="SAM" id="MobiDB-lite"/>
    </source>
</evidence>
<proteinExistence type="predicted"/>
<organism evidence="3 4">
    <name type="scientific">Nonomuraea fuscirosea</name>
    <dbReference type="NCBI Taxonomy" id="1291556"/>
    <lineage>
        <taxon>Bacteria</taxon>
        <taxon>Bacillati</taxon>
        <taxon>Actinomycetota</taxon>
        <taxon>Actinomycetes</taxon>
        <taxon>Streptosporangiales</taxon>
        <taxon>Streptosporangiaceae</taxon>
        <taxon>Nonomuraea</taxon>
    </lineage>
</organism>
<evidence type="ECO:0008006" key="5">
    <source>
        <dbReference type="Google" id="ProtNLM"/>
    </source>
</evidence>
<dbReference type="EMBL" id="PVNG01000005">
    <property type="protein sequence ID" value="PRX66766.1"/>
    <property type="molecule type" value="Genomic_DNA"/>
</dbReference>
<accession>A0A2T0N3P0</accession>
<comment type="caution">
    <text evidence="3">The sequence shown here is derived from an EMBL/GenBank/DDBJ whole genome shotgun (WGS) entry which is preliminary data.</text>
</comment>
<keyword evidence="4" id="KW-1185">Reference proteome</keyword>
<dbReference type="AlphaFoldDB" id="A0A2T0N3P0"/>
<keyword evidence="2" id="KW-0472">Membrane</keyword>
<protein>
    <recommendedName>
        <fullName evidence="5">DUF3558 domain-containing protein</fullName>
    </recommendedName>
</protein>
<evidence type="ECO:0000256" key="2">
    <source>
        <dbReference type="SAM" id="Phobius"/>
    </source>
</evidence>
<dbReference type="Proteomes" id="UP000238312">
    <property type="component" value="Unassembled WGS sequence"/>
</dbReference>
<evidence type="ECO:0000313" key="3">
    <source>
        <dbReference type="EMBL" id="PRX66766.1"/>
    </source>
</evidence>
<sequence length="252" mass="27018">MNDYPNTAPTKRPGLRMTPGLLSGAMAVLVLMVFTIVFLATRQPPPAPVITQVSARTSRPTEKATEPGTPPPASPTEQPSTSEPVPTGEAKFTKEVDPCKLVGEDLRVKLVLFPKETKIYKEECEWGTLPRFGAGIPDNMYHKLKVYTKVFTGGVAEAHEQFVARRGEAALIPKGYTKPDPIVGDDSFVTGWTLPGDTGKGPTTAVVGVRVSNAVIEVTYDRRVTEDPEGRLTRGAMEVAKAVADKLSSGAG</sequence>
<feature type="compositionally biased region" description="Polar residues" evidence="1">
    <location>
        <begin position="75"/>
        <end position="84"/>
    </location>
</feature>
<gene>
    <name evidence="3" type="ORF">B0I32_105206</name>
</gene>
<feature type="transmembrane region" description="Helical" evidence="2">
    <location>
        <begin position="20"/>
        <end position="40"/>
    </location>
</feature>
<dbReference type="RefSeq" id="WP_106238731.1">
    <property type="nucleotide sequence ID" value="NZ_PVNG01000005.1"/>
</dbReference>